<organism evidence="2 3">
    <name type="scientific">Actinomadura luteofluorescens</name>
    <dbReference type="NCBI Taxonomy" id="46163"/>
    <lineage>
        <taxon>Bacteria</taxon>
        <taxon>Bacillati</taxon>
        <taxon>Actinomycetota</taxon>
        <taxon>Actinomycetes</taxon>
        <taxon>Streptosporangiales</taxon>
        <taxon>Thermomonosporaceae</taxon>
        <taxon>Actinomadura</taxon>
    </lineage>
</organism>
<feature type="region of interest" description="Disordered" evidence="1">
    <location>
        <begin position="1"/>
        <end position="34"/>
    </location>
</feature>
<protein>
    <submittedName>
        <fullName evidence="2">Uncharacterized protein</fullName>
    </submittedName>
</protein>
<dbReference type="AlphaFoldDB" id="A0A7Y9ESE5"/>
<accession>A0A7Y9ESE5</accession>
<dbReference type="Proteomes" id="UP000529783">
    <property type="component" value="Unassembled WGS sequence"/>
</dbReference>
<feature type="compositionally biased region" description="Basic and acidic residues" evidence="1">
    <location>
        <begin position="22"/>
        <end position="34"/>
    </location>
</feature>
<reference evidence="2 3" key="1">
    <citation type="submission" date="2020-07" db="EMBL/GenBank/DDBJ databases">
        <title>Sequencing the genomes of 1000 actinobacteria strains.</title>
        <authorList>
            <person name="Klenk H.-P."/>
        </authorList>
    </citation>
    <scope>NUCLEOTIDE SEQUENCE [LARGE SCALE GENOMIC DNA]</scope>
    <source>
        <strain evidence="2 3">DSM 40398</strain>
    </source>
</reference>
<evidence type="ECO:0000313" key="2">
    <source>
        <dbReference type="EMBL" id="NYD52906.1"/>
    </source>
</evidence>
<evidence type="ECO:0000313" key="3">
    <source>
        <dbReference type="Proteomes" id="UP000529783"/>
    </source>
</evidence>
<dbReference type="EMBL" id="JACCBA010000001">
    <property type="protein sequence ID" value="NYD52906.1"/>
    <property type="molecule type" value="Genomic_DNA"/>
</dbReference>
<keyword evidence="3" id="KW-1185">Reference proteome</keyword>
<sequence>MTTLIGARDTGRGEKAAAAPREAGHDAPARRSGR</sequence>
<comment type="caution">
    <text evidence="2">The sequence shown here is derived from an EMBL/GenBank/DDBJ whole genome shotgun (WGS) entry which is preliminary data.</text>
</comment>
<name>A0A7Y9ESE5_9ACTN</name>
<proteinExistence type="predicted"/>
<evidence type="ECO:0000256" key="1">
    <source>
        <dbReference type="SAM" id="MobiDB-lite"/>
    </source>
</evidence>
<gene>
    <name evidence="2" type="ORF">BJY14_008889</name>
</gene>